<dbReference type="InterPro" id="IPR011333">
    <property type="entry name" value="SKP1/BTB/POZ_sf"/>
</dbReference>
<dbReference type="Proteomes" id="UP000177798">
    <property type="component" value="Chromosome 9"/>
</dbReference>
<dbReference type="SMART" id="SM00225">
    <property type="entry name" value="BTB"/>
    <property type="match status" value="1"/>
</dbReference>
<protein>
    <recommendedName>
        <fullName evidence="1">BTB domain-containing protein</fullName>
    </recommendedName>
</protein>
<dbReference type="OrthoDB" id="6359816at2759"/>
<dbReference type="PANTHER" id="PTHR47843">
    <property type="entry name" value="BTB DOMAIN-CONTAINING PROTEIN-RELATED"/>
    <property type="match status" value="1"/>
</dbReference>
<evidence type="ECO:0000313" key="3">
    <source>
        <dbReference type="Proteomes" id="UP000177798"/>
    </source>
</evidence>
<dbReference type="Pfam" id="PF00651">
    <property type="entry name" value="BTB"/>
    <property type="match status" value="1"/>
</dbReference>
<sequence>MAHHLQSQSAKKRMSTVKITKAKPSYEDMLDSPIIDLYIGPKRKKFSIHRGLLCAKSPFFADIFLNNDELSEEKEDHYLPKMSAEHFSIIMKWLYRGTLDTGFEKEGNKPSCAAIEVYALAHHLGMSEMMDKVLSGLGRRYVEKRFTPNVFAIELAFELTEPVAPKDRDCGLRRWMARWYAIMLLFPDGVSSTAGNTISEESLTELGLRFPSLYRSAVGILRGAEGWKDVRTKFYEEKVCSFHEHEAGDRTCEDIGKFWGIFRSKETEAGWMSVSRMGI</sequence>
<dbReference type="SUPFAM" id="SSF54695">
    <property type="entry name" value="POZ domain"/>
    <property type="match status" value="1"/>
</dbReference>
<dbReference type="AlphaFoldDB" id="A0A1D9QCM7"/>
<dbReference type="KEGG" id="ssl:SS1G_03634"/>
<feature type="domain" description="BTB" evidence="1">
    <location>
        <begin position="35"/>
        <end position="103"/>
    </location>
</feature>
<dbReference type="CDD" id="cd18186">
    <property type="entry name" value="BTB_POZ_ZBTB_KLHL-like"/>
    <property type="match status" value="1"/>
</dbReference>
<dbReference type="PANTHER" id="PTHR47843:SF7">
    <property type="entry name" value="BTB DOMAIN-CONTAINING PROTEIN"/>
    <property type="match status" value="1"/>
</dbReference>
<organism evidence="2 3">
    <name type="scientific">Sclerotinia sclerotiorum (strain ATCC 18683 / 1980 / Ss-1)</name>
    <name type="common">White mold</name>
    <name type="synonym">Whetzelinia sclerotiorum</name>
    <dbReference type="NCBI Taxonomy" id="665079"/>
    <lineage>
        <taxon>Eukaryota</taxon>
        <taxon>Fungi</taxon>
        <taxon>Dikarya</taxon>
        <taxon>Ascomycota</taxon>
        <taxon>Pezizomycotina</taxon>
        <taxon>Leotiomycetes</taxon>
        <taxon>Helotiales</taxon>
        <taxon>Sclerotiniaceae</taxon>
        <taxon>Sclerotinia</taxon>
    </lineage>
</organism>
<dbReference type="EMBL" id="CP017822">
    <property type="protein sequence ID" value="APA12696.1"/>
    <property type="molecule type" value="Genomic_DNA"/>
</dbReference>
<reference evidence="3" key="1">
    <citation type="journal article" date="2017" name="Genome Biol. Evol.">
        <title>The complete genome sequence of the phytopathogenic fungus Sclerotinia sclerotiorum reveals insights into the genome architecture of broad host range pathogens.</title>
        <authorList>
            <person name="Derbyshire M."/>
            <person name="Denton-Giles M."/>
            <person name="Hegedus D."/>
            <person name="Seifbarghy S."/>
            <person name="Rollins J."/>
            <person name="van Kan J."/>
            <person name="Seidl M.F."/>
            <person name="Faino L."/>
            <person name="Mbengue M."/>
            <person name="Navaud O."/>
            <person name="Raffaele S."/>
            <person name="Hammond-Kosack K."/>
            <person name="Heard S."/>
            <person name="Oliver R."/>
        </authorList>
    </citation>
    <scope>NUCLEOTIDE SEQUENCE [LARGE SCALE GENOMIC DNA]</scope>
    <source>
        <strain evidence="3">ATCC 18683 / 1980 / Ss-1</strain>
    </source>
</reference>
<evidence type="ECO:0000259" key="1">
    <source>
        <dbReference type="PROSITE" id="PS50097"/>
    </source>
</evidence>
<name>A0A1D9QCM7_SCLS1</name>
<dbReference type="InterPro" id="IPR000210">
    <property type="entry name" value="BTB/POZ_dom"/>
</dbReference>
<dbReference type="VEuPathDB" id="FungiDB:sscle_09g074660"/>
<gene>
    <name evidence="2" type="ORF">sscle_09g074660</name>
</gene>
<dbReference type="RefSeq" id="XP_001595545.1">
    <property type="nucleotide sequence ID" value="XM_001595495.1"/>
</dbReference>
<proteinExistence type="predicted"/>
<accession>A0A1D9QCM7</accession>
<dbReference type="PROSITE" id="PS50097">
    <property type="entry name" value="BTB"/>
    <property type="match status" value="1"/>
</dbReference>
<evidence type="ECO:0000313" key="2">
    <source>
        <dbReference type="EMBL" id="APA12696.1"/>
    </source>
</evidence>
<dbReference type="OMA" id="CSFHEHE"/>
<dbReference type="Gene3D" id="3.30.710.10">
    <property type="entry name" value="Potassium Channel Kv1.1, Chain A"/>
    <property type="match status" value="1"/>
</dbReference>